<protein>
    <submittedName>
        <fullName evidence="8">C40 family peptidase</fullName>
    </submittedName>
</protein>
<dbReference type="PROSITE" id="PS51781">
    <property type="entry name" value="SH3B"/>
    <property type="match status" value="2"/>
</dbReference>
<evidence type="ECO:0000256" key="5">
    <source>
        <dbReference type="SAM" id="MobiDB-lite"/>
    </source>
</evidence>
<feature type="region of interest" description="Disordered" evidence="5">
    <location>
        <begin position="91"/>
        <end position="176"/>
    </location>
</feature>
<dbReference type="Pfam" id="PF00877">
    <property type="entry name" value="NLPC_P60"/>
    <property type="match status" value="1"/>
</dbReference>
<keyword evidence="9" id="KW-1185">Reference proteome</keyword>
<feature type="domain" description="SH3b" evidence="6">
    <location>
        <begin position="254"/>
        <end position="320"/>
    </location>
</feature>
<comment type="caution">
    <text evidence="8">The sequence shown here is derived from an EMBL/GenBank/DDBJ whole genome shotgun (WGS) entry which is preliminary data.</text>
</comment>
<evidence type="ECO:0000313" key="8">
    <source>
        <dbReference type="EMBL" id="MBC8556506.1"/>
    </source>
</evidence>
<evidence type="ECO:0000256" key="1">
    <source>
        <dbReference type="ARBA" id="ARBA00007074"/>
    </source>
</evidence>
<dbReference type="Gene3D" id="3.90.1720.10">
    <property type="entry name" value="endopeptidase domain like (from Nostoc punctiforme)"/>
    <property type="match status" value="1"/>
</dbReference>
<proteinExistence type="inferred from homology"/>
<feature type="domain" description="NlpC/P60" evidence="7">
    <location>
        <begin position="342"/>
        <end position="461"/>
    </location>
</feature>
<dbReference type="PROSITE" id="PS51935">
    <property type="entry name" value="NLPC_P60"/>
    <property type="match status" value="1"/>
</dbReference>
<dbReference type="PANTHER" id="PTHR47053:SF1">
    <property type="entry name" value="MUREIN DD-ENDOPEPTIDASE MEPH-RELATED"/>
    <property type="match status" value="1"/>
</dbReference>
<dbReference type="PANTHER" id="PTHR47053">
    <property type="entry name" value="MUREIN DD-ENDOPEPTIDASE MEPH-RELATED"/>
    <property type="match status" value="1"/>
</dbReference>
<dbReference type="Proteomes" id="UP000637513">
    <property type="component" value="Unassembled WGS sequence"/>
</dbReference>
<dbReference type="EMBL" id="JACRSW010000008">
    <property type="protein sequence ID" value="MBC8556506.1"/>
    <property type="molecule type" value="Genomic_DNA"/>
</dbReference>
<accession>A0ABR7MRU1</accession>
<name>A0ABR7MRU1_9FIRM</name>
<gene>
    <name evidence="8" type="ORF">H8700_02100</name>
</gene>
<dbReference type="InterPro" id="IPR038765">
    <property type="entry name" value="Papain-like_cys_pep_sf"/>
</dbReference>
<evidence type="ECO:0000259" key="6">
    <source>
        <dbReference type="PROSITE" id="PS51781"/>
    </source>
</evidence>
<organism evidence="8 9">
    <name type="scientific">Jutongia hominis</name>
    <dbReference type="NCBI Taxonomy" id="2763664"/>
    <lineage>
        <taxon>Bacteria</taxon>
        <taxon>Bacillati</taxon>
        <taxon>Bacillota</taxon>
        <taxon>Clostridia</taxon>
        <taxon>Lachnospirales</taxon>
        <taxon>Lachnospiraceae</taxon>
        <taxon>Jutongia</taxon>
    </lineage>
</organism>
<dbReference type="SMART" id="SM00287">
    <property type="entry name" value="SH3b"/>
    <property type="match status" value="2"/>
</dbReference>
<evidence type="ECO:0000256" key="3">
    <source>
        <dbReference type="ARBA" id="ARBA00022801"/>
    </source>
</evidence>
<dbReference type="InterPro" id="IPR003646">
    <property type="entry name" value="SH3-like_bac-type"/>
</dbReference>
<dbReference type="Gene3D" id="2.30.30.40">
    <property type="entry name" value="SH3 Domains"/>
    <property type="match status" value="2"/>
</dbReference>
<evidence type="ECO:0000256" key="4">
    <source>
        <dbReference type="ARBA" id="ARBA00022807"/>
    </source>
</evidence>
<dbReference type="SUPFAM" id="SSF54001">
    <property type="entry name" value="Cysteine proteinases"/>
    <property type="match status" value="1"/>
</dbReference>
<keyword evidence="2" id="KW-0645">Protease</keyword>
<feature type="domain" description="SH3b" evidence="6">
    <location>
        <begin position="182"/>
        <end position="245"/>
    </location>
</feature>
<dbReference type="InterPro" id="IPR051202">
    <property type="entry name" value="Peptidase_C40"/>
</dbReference>
<dbReference type="Pfam" id="PF08239">
    <property type="entry name" value="SH3_3"/>
    <property type="match status" value="2"/>
</dbReference>
<dbReference type="InterPro" id="IPR000064">
    <property type="entry name" value="NLP_P60_dom"/>
</dbReference>
<evidence type="ECO:0000256" key="2">
    <source>
        <dbReference type="ARBA" id="ARBA00022670"/>
    </source>
</evidence>
<evidence type="ECO:0000313" key="9">
    <source>
        <dbReference type="Proteomes" id="UP000637513"/>
    </source>
</evidence>
<evidence type="ECO:0000259" key="7">
    <source>
        <dbReference type="PROSITE" id="PS51935"/>
    </source>
</evidence>
<sequence length="461" mass="49010">MRRDSWYVRLGVLSAAGLLAFGPSDNIAGAVTANIAISQKNVIDQNVFYDSTKTTDEEDMNIQSAITASIAAISVDTTTGSALTATPSLKADNTQASTAPADGTQQNVQASAVTADGTQQNVQASAAPADGTQQNVQASAAPADGTQQNVQASAAPADGTQQNVQASAAPDQKPQKVSKQFQKLAISIAKDFVYVRKSASTGCKAIGKLHRGSAGTILGKKGAWVKISSGSLKGYVKKEYLATGADAEKLAEKYGTKYAVLKKGTSVLNVREEKNTSSDIVTQLPEGKRYTVKSENADWCKVKVKGKSGYVAKEYVHTKYSFKEAKSLTKKIKETVRSYASENKAESLISYAKQFIGNKYVWGGTSLTNGTDCSGFTLRVFQKFGYSLPRTSAEQAGCGSSVKLSELKPGDLVFYKRGGRVHHVAIYIGGGQIVHAAGAKWGIITSNMNYSRVSHARRILK</sequence>
<dbReference type="RefSeq" id="WP_249302707.1">
    <property type="nucleotide sequence ID" value="NZ_JACRSW010000008.1"/>
</dbReference>
<keyword evidence="4" id="KW-0788">Thiol protease</keyword>
<reference evidence="8 9" key="1">
    <citation type="submission" date="2020-08" db="EMBL/GenBank/DDBJ databases">
        <title>Genome public.</title>
        <authorList>
            <person name="Liu C."/>
            <person name="Sun Q."/>
        </authorList>
    </citation>
    <scope>NUCLEOTIDE SEQUENCE [LARGE SCALE GENOMIC DNA]</scope>
    <source>
        <strain evidence="8 9">BX3</strain>
    </source>
</reference>
<comment type="similarity">
    <text evidence="1">Belongs to the peptidase C40 family.</text>
</comment>
<feature type="compositionally biased region" description="Polar residues" evidence="5">
    <location>
        <begin position="91"/>
        <end position="124"/>
    </location>
</feature>
<keyword evidence="3" id="KW-0378">Hydrolase</keyword>